<evidence type="ECO:0000256" key="1">
    <source>
        <dbReference type="ARBA" id="ARBA00023186"/>
    </source>
</evidence>
<dbReference type="InterPro" id="IPR008971">
    <property type="entry name" value="HSP40/DnaJ_pept-bd"/>
</dbReference>
<dbReference type="EMBL" id="JANBPK010001495">
    <property type="protein sequence ID" value="KAJ2922361.1"/>
    <property type="molecule type" value="Genomic_DNA"/>
</dbReference>
<comment type="caution">
    <text evidence="4">The sequence shown here is derived from an EMBL/GenBank/DDBJ whole genome shotgun (WGS) entry which is preliminary data.</text>
</comment>
<evidence type="ECO:0000256" key="2">
    <source>
        <dbReference type="SAM" id="MobiDB-lite"/>
    </source>
</evidence>
<dbReference type="PANTHER" id="PTHR24078:SF553">
    <property type="entry name" value="DNAJ HOMOLOG SUBFAMILY B MEMBER 5"/>
    <property type="match status" value="1"/>
</dbReference>
<protein>
    <recommendedName>
        <fullName evidence="3">Chaperone DnaJ C-terminal domain-containing protein</fullName>
    </recommendedName>
</protein>
<evidence type="ECO:0000259" key="3">
    <source>
        <dbReference type="Pfam" id="PF01556"/>
    </source>
</evidence>
<dbReference type="GO" id="GO:0051082">
    <property type="term" value="F:unfolded protein binding"/>
    <property type="evidence" value="ECO:0007669"/>
    <property type="project" value="InterPro"/>
</dbReference>
<feature type="region of interest" description="Disordered" evidence="2">
    <location>
        <begin position="34"/>
        <end position="88"/>
    </location>
</feature>
<dbReference type="PANTHER" id="PTHR24078">
    <property type="entry name" value="DNAJ HOMOLOG SUBFAMILY C MEMBER"/>
    <property type="match status" value="1"/>
</dbReference>
<dbReference type="InterPro" id="IPR051339">
    <property type="entry name" value="DnaJ_subfamily_B"/>
</dbReference>
<organism evidence="4 5">
    <name type="scientific">Candolleomyces eurysporus</name>
    <dbReference type="NCBI Taxonomy" id="2828524"/>
    <lineage>
        <taxon>Eukaryota</taxon>
        <taxon>Fungi</taxon>
        <taxon>Dikarya</taxon>
        <taxon>Basidiomycota</taxon>
        <taxon>Agaricomycotina</taxon>
        <taxon>Agaricomycetes</taxon>
        <taxon>Agaricomycetidae</taxon>
        <taxon>Agaricales</taxon>
        <taxon>Agaricineae</taxon>
        <taxon>Psathyrellaceae</taxon>
        <taxon>Candolleomyces</taxon>
    </lineage>
</organism>
<feature type="non-terminal residue" evidence="4">
    <location>
        <position position="1"/>
    </location>
</feature>
<evidence type="ECO:0000313" key="5">
    <source>
        <dbReference type="Proteomes" id="UP001140091"/>
    </source>
</evidence>
<dbReference type="InterPro" id="IPR002939">
    <property type="entry name" value="DnaJ_C"/>
</dbReference>
<dbReference type="GO" id="GO:0051087">
    <property type="term" value="F:protein-folding chaperone binding"/>
    <property type="evidence" value="ECO:0007669"/>
    <property type="project" value="TreeGrafter"/>
</dbReference>
<dbReference type="Proteomes" id="UP001140091">
    <property type="component" value="Unassembled WGS sequence"/>
</dbReference>
<reference evidence="4" key="1">
    <citation type="submission" date="2022-06" db="EMBL/GenBank/DDBJ databases">
        <title>Genome Sequence of Candolleomyces eurysporus.</title>
        <authorList>
            <person name="Buettner E."/>
        </authorList>
    </citation>
    <scope>NUCLEOTIDE SEQUENCE</scope>
    <source>
        <strain evidence="4">VTCC 930004</strain>
    </source>
</reference>
<sequence length="266" mass="29926">MVSNTQEFHRFRNTALDFSPFTSLGDLNSATCQLSSRGSVPKHTTSTSSSASNAFGRRARHSTGAASTDTTPAYEESNRGEHHELEHYSNLDVERETFSSRFTQCVELSLEDFFHGKQLLYSFTKKLLGGKTLRQTLNVVVPPGCPKDTVYCFPDVGHQLSDDLFQEIHLIFVEKAHPLGFKRVGHDISTLLRLPWTESLEEGPRRFTVTGIDGKKYAVEIDYRFSKMVAGSVTFYKAGMPRPDGKGKGKFTIDWEIYWPPSPCED</sequence>
<dbReference type="GO" id="GO:0005829">
    <property type="term" value="C:cytosol"/>
    <property type="evidence" value="ECO:0007669"/>
    <property type="project" value="TreeGrafter"/>
</dbReference>
<dbReference type="Pfam" id="PF01556">
    <property type="entry name" value="DnaJ_C"/>
    <property type="match status" value="1"/>
</dbReference>
<dbReference type="SUPFAM" id="SSF49493">
    <property type="entry name" value="HSP40/DnaJ peptide-binding domain"/>
    <property type="match status" value="1"/>
</dbReference>
<name>A0A9W8IS79_9AGAR</name>
<dbReference type="Gene3D" id="2.60.260.20">
    <property type="entry name" value="Urease metallochaperone UreE, N-terminal domain"/>
    <property type="match status" value="2"/>
</dbReference>
<proteinExistence type="predicted"/>
<feature type="compositionally biased region" description="Basic and acidic residues" evidence="2">
    <location>
        <begin position="76"/>
        <end position="88"/>
    </location>
</feature>
<keyword evidence="1" id="KW-0143">Chaperone</keyword>
<dbReference type="GO" id="GO:0006457">
    <property type="term" value="P:protein folding"/>
    <property type="evidence" value="ECO:0007669"/>
    <property type="project" value="InterPro"/>
</dbReference>
<keyword evidence="5" id="KW-1185">Reference proteome</keyword>
<dbReference type="AlphaFoldDB" id="A0A9W8IS79"/>
<accession>A0A9W8IS79</accession>
<evidence type="ECO:0000313" key="4">
    <source>
        <dbReference type="EMBL" id="KAJ2922361.1"/>
    </source>
</evidence>
<dbReference type="OrthoDB" id="10250354at2759"/>
<gene>
    <name evidence="4" type="ORF">H1R20_g14731</name>
</gene>
<feature type="domain" description="Chaperone DnaJ C-terminal" evidence="3">
    <location>
        <begin position="106"/>
        <end position="260"/>
    </location>
</feature>